<evidence type="ECO:0000313" key="4">
    <source>
        <dbReference type="Proteomes" id="UP000024635"/>
    </source>
</evidence>
<feature type="compositionally biased region" description="Basic and acidic residues" evidence="1">
    <location>
        <begin position="450"/>
        <end position="467"/>
    </location>
</feature>
<feature type="compositionally biased region" description="Low complexity" evidence="1">
    <location>
        <begin position="183"/>
        <end position="196"/>
    </location>
</feature>
<feature type="compositionally biased region" description="Basic and acidic residues" evidence="1">
    <location>
        <begin position="515"/>
        <end position="532"/>
    </location>
</feature>
<feature type="domain" description="C2H2-type" evidence="2">
    <location>
        <begin position="60"/>
        <end position="82"/>
    </location>
</feature>
<dbReference type="PROSITE" id="PS00028">
    <property type="entry name" value="ZINC_FINGER_C2H2_1"/>
    <property type="match status" value="2"/>
</dbReference>
<feature type="compositionally biased region" description="Low complexity" evidence="1">
    <location>
        <begin position="552"/>
        <end position="573"/>
    </location>
</feature>
<dbReference type="SMART" id="SM00355">
    <property type="entry name" value="ZnF_C2H2"/>
    <property type="match status" value="4"/>
</dbReference>
<evidence type="ECO:0000259" key="2">
    <source>
        <dbReference type="PROSITE" id="PS00028"/>
    </source>
</evidence>
<feature type="region of interest" description="Disordered" evidence="1">
    <location>
        <begin position="647"/>
        <end position="702"/>
    </location>
</feature>
<feature type="region of interest" description="Disordered" evidence="1">
    <location>
        <begin position="137"/>
        <end position="214"/>
    </location>
</feature>
<reference evidence="4" key="1">
    <citation type="journal article" date="2015" name="Nat. Genet.">
        <title>The genome and transcriptome of the zoonotic hookworm Ancylostoma ceylanicum identify infection-specific gene families.</title>
        <authorList>
            <person name="Schwarz E.M."/>
            <person name="Hu Y."/>
            <person name="Antoshechkin I."/>
            <person name="Miller M.M."/>
            <person name="Sternberg P.W."/>
            <person name="Aroian R.V."/>
        </authorList>
    </citation>
    <scope>NUCLEOTIDE SEQUENCE</scope>
    <source>
        <strain evidence="4">HY135</strain>
    </source>
</reference>
<feature type="compositionally biased region" description="Low complexity" evidence="1">
    <location>
        <begin position="435"/>
        <end position="446"/>
    </location>
</feature>
<comment type="caution">
    <text evidence="3">The sequence shown here is derived from an EMBL/GenBank/DDBJ whole genome shotgun (WGS) entry which is preliminary data.</text>
</comment>
<feature type="compositionally biased region" description="Basic residues" evidence="1">
    <location>
        <begin position="137"/>
        <end position="146"/>
    </location>
</feature>
<feature type="compositionally biased region" description="Low complexity" evidence="1">
    <location>
        <begin position="654"/>
        <end position="666"/>
    </location>
</feature>
<feature type="compositionally biased region" description="Polar residues" evidence="1">
    <location>
        <begin position="675"/>
        <end position="684"/>
    </location>
</feature>
<feature type="domain" description="C2H2-type" evidence="2">
    <location>
        <begin position="299"/>
        <end position="322"/>
    </location>
</feature>
<feature type="compositionally biased region" description="Low complexity" evidence="1">
    <location>
        <begin position="473"/>
        <end position="482"/>
    </location>
</feature>
<feature type="region of interest" description="Disordered" evidence="1">
    <location>
        <begin position="420"/>
        <end position="626"/>
    </location>
</feature>
<feature type="region of interest" description="Disordered" evidence="1">
    <location>
        <begin position="776"/>
        <end position="857"/>
    </location>
</feature>
<dbReference type="STRING" id="53326.A0A016W5W7"/>
<feature type="compositionally biased region" description="Low complexity" evidence="1">
    <location>
        <begin position="147"/>
        <end position="174"/>
    </location>
</feature>
<name>A0A016W5W7_9BILA</name>
<evidence type="ECO:0000313" key="3">
    <source>
        <dbReference type="EMBL" id="EYC34667.1"/>
    </source>
</evidence>
<proteinExistence type="predicted"/>
<dbReference type="Proteomes" id="UP000024635">
    <property type="component" value="Unassembled WGS sequence"/>
</dbReference>
<dbReference type="EMBL" id="JARK01001337">
    <property type="protein sequence ID" value="EYC34667.1"/>
    <property type="molecule type" value="Genomic_DNA"/>
</dbReference>
<feature type="compositionally biased region" description="Polar residues" evidence="1">
    <location>
        <begin position="574"/>
        <end position="585"/>
    </location>
</feature>
<organism evidence="3 4">
    <name type="scientific">Ancylostoma ceylanicum</name>
    <dbReference type="NCBI Taxonomy" id="53326"/>
    <lineage>
        <taxon>Eukaryota</taxon>
        <taxon>Metazoa</taxon>
        <taxon>Ecdysozoa</taxon>
        <taxon>Nematoda</taxon>
        <taxon>Chromadorea</taxon>
        <taxon>Rhabditida</taxon>
        <taxon>Rhabditina</taxon>
        <taxon>Rhabditomorpha</taxon>
        <taxon>Strongyloidea</taxon>
        <taxon>Ancylostomatidae</taxon>
        <taxon>Ancylostomatinae</taxon>
        <taxon>Ancylostoma</taxon>
    </lineage>
</organism>
<feature type="compositionally biased region" description="Low complexity" evidence="1">
    <location>
        <begin position="497"/>
        <end position="508"/>
    </location>
</feature>
<sequence>MLSSFRLLPRLPEVVGHRNLIVEYHHSVVRLASPSFHRSFNNVFRLVFVDDSFAKEKYECASCTELFYTEEEREAHCKKKGHFHTFGMRVSSYCELYVNQFLKDIEHIATYGIDAVVMQRSKSNLACDSALNKLPRKGNTVKRKRSVSPSHTQPSSSSKTCVANASSSVDASTSVDKDKEDTSVVPSASNSSTSASQKQAKGSRNRSRIPSDDWMRIEVDNTSAISPATQILSEALRTNAPEVRCMICKAMTPSEYVLRKHHVSSVHMPKDHTESDYVEILSALMQKAYPTLTYNDLQCQIGGCRKEYKCQSARRTHVLRIHFQNELSCPLKLCSFRSNDFPRINTHLKEDHGLPNGYLSIESSATRDQFNADRAKHNHRLTTLVQLAFPCPIPESCKSGFRTSEANSPGETINSLITKIREKDRKFQTVPPNPLRLRSPSSSSDSDSTEPEKVTKSPVKKTSETTKRVNGCSSKTSTPSKTKQIEPKSSPEGIHASRSSSSSSSSSSESDEEQVVAKENKPLTPKKQENHPLENGSVAKRKKVRPTVNTLDSSSSSSTSSDSDNDGSKSGWSLCSNVSQASNTPKIVKGRDNEVPGSDVDSMWNNASEKSDSSSESGDEVQLVACIPTRPARSTIKEITIDEVVLDDDEDDAVAAPSASTSSKASTPPPKQPTIRTLSISGVSVRTDVEHTTPEKSVRTLSERAFSRTLPISGVSVRADGTPIRPHSDTYRKSFPGVGHFIPQRHQSNSSEQLERRRELARRKFDLAEQKRAQFKGRKNRNALSKRPGTAASVTYFQNGKKVKTPSKSPHKRSKSAGDRVRTPSYTVPKVKREMATPLKTPRAGNSWQGKIKRFED</sequence>
<accession>A0A016W5W7</accession>
<keyword evidence="4" id="KW-1185">Reference proteome</keyword>
<protein>
    <recommendedName>
        <fullName evidence="2">C2H2-type domain-containing protein</fullName>
    </recommendedName>
</protein>
<dbReference type="InterPro" id="IPR013087">
    <property type="entry name" value="Znf_C2H2_type"/>
</dbReference>
<dbReference type="OrthoDB" id="6077919at2759"/>
<evidence type="ECO:0000256" key="1">
    <source>
        <dbReference type="SAM" id="MobiDB-lite"/>
    </source>
</evidence>
<gene>
    <name evidence="3" type="primary">Acey_s0001.g88</name>
    <name evidence="3" type="synonym">Acey-ztf-8</name>
    <name evidence="3" type="ORF">Y032_0001g88</name>
</gene>
<dbReference type="AlphaFoldDB" id="A0A016W5W7"/>
<feature type="compositionally biased region" description="Basic and acidic residues" evidence="1">
    <location>
        <begin position="687"/>
        <end position="702"/>
    </location>
</feature>
<feature type="compositionally biased region" description="Basic residues" evidence="1">
    <location>
        <begin position="801"/>
        <end position="815"/>
    </location>
</feature>